<dbReference type="Proteomes" id="UP000070175">
    <property type="component" value="Unassembled WGS sequence"/>
</dbReference>
<dbReference type="EMBL" id="LHYJ01000006">
    <property type="protein sequence ID" value="KXB08649.1"/>
    <property type="molecule type" value="Genomic_DNA"/>
</dbReference>
<sequence length="116" mass="13673">MVLVILNIRLLNRKNRDMELFLWLRMKLELSVLLGDRVSELVYRIADVDVETSNESATDTVNGDRSESSDYLLFFSQLWILFSYGLFRVWLTLLVKKTVSSKFRSYIAEICNYCNF</sequence>
<keyword evidence="1" id="KW-0812">Transmembrane</keyword>
<evidence type="ECO:0000313" key="2">
    <source>
        <dbReference type="EMBL" id="KXB08649.1"/>
    </source>
</evidence>
<evidence type="ECO:0000313" key="3">
    <source>
        <dbReference type="Proteomes" id="UP000070175"/>
    </source>
</evidence>
<reference evidence="2 3" key="1">
    <citation type="journal article" date="2016" name="Sci. Rep.">
        <title>Metabolic traits of an uncultured archaeal lineage -MSBL1- from brine pools of the Red Sea.</title>
        <authorList>
            <person name="Mwirichia R."/>
            <person name="Alam I."/>
            <person name="Rashid M."/>
            <person name="Vinu M."/>
            <person name="Ba-Alawi W."/>
            <person name="Anthony Kamau A."/>
            <person name="Kamanda Ngugi D."/>
            <person name="Goker M."/>
            <person name="Klenk H.P."/>
            <person name="Bajic V."/>
            <person name="Stingl U."/>
        </authorList>
    </citation>
    <scope>NUCLEOTIDE SEQUENCE [LARGE SCALE GENOMIC DNA]</scope>
    <source>
        <strain evidence="2">SCGC-AAA382N08</strain>
    </source>
</reference>
<comment type="caution">
    <text evidence="2">The sequence shown here is derived from an EMBL/GenBank/DDBJ whole genome shotgun (WGS) entry which is preliminary data.</text>
</comment>
<proteinExistence type="predicted"/>
<dbReference type="AlphaFoldDB" id="A0A133VQB6"/>
<keyword evidence="1" id="KW-0472">Membrane</keyword>
<gene>
    <name evidence="2" type="ORF">AKJ56_00625</name>
</gene>
<protein>
    <submittedName>
        <fullName evidence="2">Uncharacterized protein</fullName>
    </submittedName>
</protein>
<feature type="transmembrane region" description="Helical" evidence="1">
    <location>
        <begin position="71"/>
        <end position="95"/>
    </location>
</feature>
<keyword evidence="3" id="KW-1185">Reference proteome</keyword>
<name>A0A133VQB6_9EURY</name>
<evidence type="ECO:0000256" key="1">
    <source>
        <dbReference type="SAM" id="Phobius"/>
    </source>
</evidence>
<accession>A0A133VQB6</accession>
<organism evidence="2 3">
    <name type="scientific">candidate division MSBL1 archaeon SCGC-AAA382N08</name>
    <dbReference type="NCBI Taxonomy" id="1698285"/>
    <lineage>
        <taxon>Archaea</taxon>
        <taxon>Methanobacteriati</taxon>
        <taxon>Methanobacteriota</taxon>
        <taxon>candidate division MSBL1</taxon>
    </lineage>
</organism>
<keyword evidence="1" id="KW-1133">Transmembrane helix</keyword>